<dbReference type="eggNOG" id="ENOG502QR9G">
    <property type="taxonomic scope" value="Eukaryota"/>
</dbReference>
<evidence type="ECO:0000313" key="8">
    <source>
        <dbReference type="Proteomes" id="UP000007875"/>
    </source>
</evidence>
<dbReference type="Proteomes" id="UP000007875">
    <property type="component" value="Unassembled WGS sequence"/>
</dbReference>
<dbReference type="PANTHER" id="PTHR21502:SF4">
    <property type="entry name" value="RILP-LIKE PROTEIN HOMOLOG"/>
    <property type="match status" value="1"/>
</dbReference>
<reference evidence="8" key="1">
    <citation type="submission" date="2003-08" db="EMBL/GenBank/DDBJ databases">
        <authorList>
            <person name="Birren B."/>
            <person name="Nusbaum C."/>
            <person name="Abebe A."/>
            <person name="Abouelleil A."/>
            <person name="Adekoya E."/>
            <person name="Ait-zahra M."/>
            <person name="Allen N."/>
            <person name="Allen T."/>
            <person name="An P."/>
            <person name="Anderson M."/>
            <person name="Anderson S."/>
            <person name="Arachchi H."/>
            <person name="Armbruster J."/>
            <person name="Bachantsang P."/>
            <person name="Baldwin J."/>
            <person name="Barry A."/>
            <person name="Bayul T."/>
            <person name="Blitshsteyn B."/>
            <person name="Bloom T."/>
            <person name="Blye J."/>
            <person name="Boguslavskiy L."/>
            <person name="Borowsky M."/>
            <person name="Boukhgalter B."/>
            <person name="Brunache A."/>
            <person name="Butler J."/>
            <person name="Calixte N."/>
            <person name="Calvo S."/>
            <person name="Camarata J."/>
            <person name="Campo K."/>
            <person name="Chang J."/>
            <person name="Cheshatsang Y."/>
            <person name="Citroen M."/>
            <person name="Collymore A."/>
            <person name="Considine T."/>
            <person name="Cook A."/>
            <person name="Cooke P."/>
            <person name="Corum B."/>
            <person name="Cuomo C."/>
            <person name="David R."/>
            <person name="Dawoe T."/>
            <person name="Degray S."/>
            <person name="Dodge S."/>
            <person name="Dooley K."/>
            <person name="Dorje P."/>
            <person name="Dorjee K."/>
            <person name="Dorris L."/>
            <person name="Duffey N."/>
            <person name="Dupes A."/>
            <person name="Elkins T."/>
            <person name="Engels R."/>
            <person name="Erickson J."/>
            <person name="Farina A."/>
            <person name="Faro S."/>
            <person name="Ferreira P."/>
            <person name="Fischer H."/>
            <person name="Fitzgerald M."/>
            <person name="Foley K."/>
            <person name="Gage D."/>
            <person name="Galagan J."/>
            <person name="Gearin G."/>
            <person name="Gnerre S."/>
            <person name="Gnirke A."/>
            <person name="Goyette A."/>
            <person name="Graham J."/>
            <person name="Grandbois E."/>
            <person name="Gyaltsen K."/>
            <person name="Hafez N."/>
            <person name="Hagopian D."/>
            <person name="Hagos B."/>
            <person name="Hall J."/>
            <person name="Hatcher B."/>
            <person name="Heller A."/>
            <person name="Higgins H."/>
            <person name="Honan T."/>
            <person name="Horn A."/>
            <person name="Houde N."/>
            <person name="Hughes L."/>
            <person name="Hulme W."/>
            <person name="Husby E."/>
            <person name="Iliev I."/>
            <person name="Jaffe D."/>
            <person name="Jones C."/>
            <person name="Kamal M."/>
            <person name="Kamat A."/>
            <person name="Kamvysselis M."/>
            <person name="Karlsson E."/>
            <person name="Kells C."/>
            <person name="Kieu A."/>
            <person name="Kisner P."/>
            <person name="Kodira C."/>
            <person name="Kulbokas E."/>
            <person name="Labutti K."/>
            <person name="Lama D."/>
            <person name="Landers T."/>
            <person name="Leger J."/>
            <person name="Levine S."/>
            <person name="Lewis D."/>
            <person name="Lewis T."/>
            <person name="Lindblad-toh K."/>
            <person name="Liu X."/>
            <person name="Lokyitsang T."/>
            <person name="Lokyitsang Y."/>
            <person name="Lucien O."/>
            <person name="Lui A."/>
            <person name="Ma L.J."/>
            <person name="Mabbitt R."/>
            <person name="Macdonald J."/>
            <person name="Maclean C."/>
            <person name="Major J."/>
            <person name="Manning J."/>
            <person name="Marabella R."/>
            <person name="Maru K."/>
            <person name="Matthews C."/>
            <person name="Mauceli E."/>
            <person name="Mccarthy M."/>
            <person name="Mcdonough S."/>
            <person name="Mcghee T."/>
            <person name="Meldrim J."/>
            <person name="Meneus L."/>
            <person name="Mesirov J."/>
            <person name="Mihalev A."/>
            <person name="Mihova T."/>
            <person name="Mikkelsen T."/>
            <person name="Mlenga V."/>
            <person name="Moru K."/>
            <person name="Mozes J."/>
            <person name="Mulrain L."/>
            <person name="Munson G."/>
            <person name="Naylor J."/>
            <person name="Newes C."/>
            <person name="Nguyen C."/>
            <person name="Nguyen N."/>
            <person name="Nguyen T."/>
            <person name="Nicol R."/>
            <person name="Nielsen C."/>
            <person name="Nizzari M."/>
            <person name="Norbu C."/>
            <person name="Norbu N."/>
            <person name="O'donnell P."/>
            <person name="Okoawo O."/>
            <person name="O'leary S."/>
            <person name="Omotosho B."/>
            <person name="O'neill K."/>
            <person name="Osman S."/>
            <person name="Parker S."/>
            <person name="Perrin D."/>
            <person name="Phunkhang P."/>
            <person name="Piqani B."/>
            <person name="Purcell S."/>
            <person name="Rachupka T."/>
            <person name="Ramasamy U."/>
            <person name="Rameau R."/>
            <person name="Ray V."/>
            <person name="Raymond C."/>
            <person name="Retta R."/>
            <person name="Richardson S."/>
            <person name="Rise C."/>
            <person name="Rodriguez J."/>
            <person name="Rogers J."/>
            <person name="Rogov P."/>
            <person name="Rutman M."/>
            <person name="Schupbach R."/>
            <person name="Seaman C."/>
            <person name="Settipalli S."/>
            <person name="Sharpe T."/>
            <person name="Sheridan J."/>
            <person name="Sherpa N."/>
            <person name="Shi J."/>
            <person name="Smirnov S."/>
            <person name="Smith C."/>
            <person name="Sougnez C."/>
            <person name="Spencer B."/>
            <person name="Stalker J."/>
            <person name="Stange-thomann N."/>
            <person name="Stavropoulos S."/>
            <person name="Stetson K."/>
            <person name="Stone C."/>
            <person name="Stone S."/>
            <person name="Stubbs M."/>
            <person name="Talamas J."/>
            <person name="Tchuinga P."/>
            <person name="Tenzing P."/>
            <person name="Tesfaye S."/>
            <person name="Theodore J."/>
            <person name="Thoulutsang Y."/>
            <person name="Topham K."/>
            <person name="Towey S."/>
            <person name="Tsamla T."/>
            <person name="Tsomo N."/>
            <person name="Vallee D."/>
            <person name="Vassiliev H."/>
            <person name="Venkataraman V."/>
            <person name="Vinson J."/>
            <person name="Vo A."/>
            <person name="Wade C."/>
            <person name="Wang S."/>
            <person name="Wangchuk T."/>
            <person name="Wangdi T."/>
            <person name="Whittaker C."/>
            <person name="Wilkinson J."/>
            <person name="Wu Y."/>
            <person name="Wyman D."/>
            <person name="Yadav S."/>
            <person name="Yang S."/>
            <person name="Yang X."/>
            <person name="Yeager S."/>
            <person name="Yee E."/>
            <person name="Young G."/>
            <person name="Zainoun J."/>
            <person name="Zembeck L."/>
            <person name="Zimmer A."/>
            <person name="Zody M."/>
            <person name="Lander E."/>
        </authorList>
    </citation>
    <scope>NUCLEOTIDE SEQUENCE [LARGE SCALE GENOMIC DNA]</scope>
</reference>
<feature type="domain" description="RH2" evidence="6">
    <location>
        <begin position="231"/>
        <end position="269"/>
    </location>
</feature>
<dbReference type="Gene3D" id="6.10.230.10">
    <property type="match status" value="1"/>
</dbReference>
<reference evidence="7" key="3">
    <citation type="submission" date="2025-09" db="UniProtKB">
        <authorList>
            <consortium name="Ensembl"/>
        </authorList>
    </citation>
    <scope>IDENTIFICATION</scope>
</reference>
<dbReference type="SUPFAM" id="SSF161256">
    <property type="entry name" value="RILP dimerisation region"/>
    <property type="match status" value="1"/>
</dbReference>
<feature type="coiled-coil region" evidence="4">
    <location>
        <begin position="68"/>
        <end position="175"/>
    </location>
</feature>
<dbReference type="InParanoid" id="H2YQ05"/>
<keyword evidence="3 4" id="KW-0175">Coiled coil</keyword>
<evidence type="ECO:0000256" key="1">
    <source>
        <dbReference type="ARBA" id="ARBA00022448"/>
    </source>
</evidence>
<protein>
    <recommendedName>
        <fullName evidence="9">RH2 domain-containing protein</fullName>
    </recommendedName>
</protein>
<dbReference type="GO" id="GO:0031267">
    <property type="term" value="F:small GTPase binding"/>
    <property type="evidence" value="ECO:0007669"/>
    <property type="project" value="TreeGrafter"/>
</dbReference>
<evidence type="ECO:0000259" key="6">
    <source>
        <dbReference type="PROSITE" id="PS51777"/>
    </source>
</evidence>
<keyword evidence="1" id="KW-0813">Transport</keyword>
<name>H2YQ05_CIOSA</name>
<dbReference type="AlphaFoldDB" id="H2YQ05"/>
<dbReference type="STRING" id="51511.ENSCSAVP00000007413"/>
<evidence type="ECO:0000256" key="2">
    <source>
        <dbReference type="ARBA" id="ARBA00022927"/>
    </source>
</evidence>
<dbReference type="GO" id="GO:0051959">
    <property type="term" value="F:dynein light intermediate chain binding"/>
    <property type="evidence" value="ECO:0007669"/>
    <property type="project" value="TreeGrafter"/>
</dbReference>
<dbReference type="Gene3D" id="1.20.58.1770">
    <property type="match status" value="1"/>
</dbReference>
<organism evidence="7 8">
    <name type="scientific">Ciona savignyi</name>
    <name type="common">Pacific transparent sea squirt</name>
    <dbReference type="NCBI Taxonomy" id="51511"/>
    <lineage>
        <taxon>Eukaryota</taxon>
        <taxon>Metazoa</taxon>
        <taxon>Chordata</taxon>
        <taxon>Tunicata</taxon>
        <taxon>Ascidiacea</taxon>
        <taxon>Phlebobranchia</taxon>
        <taxon>Cionidae</taxon>
        <taxon>Ciona</taxon>
    </lineage>
</organism>
<dbReference type="HOGENOM" id="CLU_044133_0_0_1"/>
<dbReference type="GO" id="GO:0046983">
    <property type="term" value="F:protein dimerization activity"/>
    <property type="evidence" value="ECO:0007669"/>
    <property type="project" value="InterPro"/>
</dbReference>
<feature type="domain" description="RH1" evidence="5">
    <location>
        <begin position="1"/>
        <end position="45"/>
    </location>
</feature>
<dbReference type="GO" id="GO:0015031">
    <property type="term" value="P:protein transport"/>
    <property type="evidence" value="ECO:0007669"/>
    <property type="project" value="UniProtKB-KW"/>
</dbReference>
<dbReference type="Ensembl" id="ENSCSAVT00000007510.1">
    <property type="protein sequence ID" value="ENSCSAVP00000007413.1"/>
    <property type="gene ID" value="ENSCSAVG00000004433.1"/>
</dbReference>
<accession>H2YQ05</accession>
<dbReference type="OMA" id="SFGQWAD"/>
<dbReference type="Pfam" id="PF11461">
    <property type="entry name" value="RILP"/>
    <property type="match status" value="1"/>
</dbReference>
<keyword evidence="2" id="KW-0653">Protein transport</keyword>
<dbReference type="InterPro" id="IPR034744">
    <property type="entry name" value="RH2"/>
</dbReference>
<keyword evidence="8" id="KW-1185">Reference proteome</keyword>
<evidence type="ECO:0000256" key="3">
    <source>
        <dbReference type="ARBA" id="ARBA00023054"/>
    </source>
</evidence>
<dbReference type="GO" id="GO:0036064">
    <property type="term" value="C:ciliary basal body"/>
    <property type="evidence" value="ECO:0007669"/>
    <property type="project" value="TreeGrafter"/>
</dbReference>
<dbReference type="FunCoup" id="H2YQ05">
    <property type="interactions" value="4"/>
</dbReference>
<evidence type="ECO:0008006" key="9">
    <source>
        <dbReference type="Google" id="ProtNLM"/>
    </source>
</evidence>
<dbReference type="InterPro" id="IPR051241">
    <property type="entry name" value="DZIP_RILPL"/>
</dbReference>
<dbReference type="GeneTree" id="ENSGT00940000169426"/>
<evidence type="ECO:0000313" key="7">
    <source>
        <dbReference type="Ensembl" id="ENSCSAVP00000007413.1"/>
    </source>
</evidence>
<dbReference type="InterPro" id="IPR021563">
    <property type="entry name" value="RILP_dimer"/>
</dbReference>
<reference evidence="7" key="2">
    <citation type="submission" date="2025-08" db="UniProtKB">
        <authorList>
            <consortium name="Ensembl"/>
        </authorList>
    </citation>
    <scope>IDENTIFICATION</scope>
</reference>
<dbReference type="PROSITE" id="PS51777">
    <property type="entry name" value="RH2"/>
    <property type="match status" value="1"/>
</dbReference>
<dbReference type="Pfam" id="PF09744">
    <property type="entry name" value="RH1"/>
    <property type="match status" value="1"/>
</dbReference>
<dbReference type="PROSITE" id="PS51776">
    <property type="entry name" value="RH1"/>
    <property type="match status" value="1"/>
</dbReference>
<dbReference type="InterPro" id="IPR034743">
    <property type="entry name" value="RH1"/>
</dbReference>
<dbReference type="GO" id="GO:0005737">
    <property type="term" value="C:cytoplasm"/>
    <property type="evidence" value="ECO:0007669"/>
    <property type="project" value="TreeGrafter"/>
</dbReference>
<evidence type="ECO:0000256" key="4">
    <source>
        <dbReference type="SAM" id="Coils"/>
    </source>
</evidence>
<dbReference type="GO" id="GO:0060271">
    <property type="term" value="P:cilium assembly"/>
    <property type="evidence" value="ECO:0007669"/>
    <property type="project" value="TreeGrafter"/>
</dbReference>
<dbReference type="PANTHER" id="PTHR21502">
    <property type="entry name" value="ZINC FINGER PROTEIN DZIP1"/>
    <property type="match status" value="1"/>
</dbReference>
<evidence type="ECO:0000259" key="5">
    <source>
        <dbReference type="PROSITE" id="PS51776"/>
    </source>
</evidence>
<proteinExistence type="predicted"/>
<sequence length="269" mass="30742">MPKIIRILELLETLAATNVGGSDKVTELTATLQRLQMESKLKDQKQQEEIDIVEAAWKDETRGLMETVATLEEDNRKLTQLLTEKLEEENDNLVKYSASEQQMASVSKLQEQIQKQRDEIRVRNRLIEEKNAESEALQSQVNRLGKLNVDIRRKVAVLEVQGKNLIQQKSELEAKLQTKPKLITDMKIRSGSSPSTMEPVEVDAAAPSISQWPGDPLLANKLVIDLSDPNRPRYTLQELQEVLNDRNKLKAECFLLEEELRFYRGFVCS</sequence>